<keyword evidence="3" id="KW-0418">Kinase</keyword>
<accession>A0A7W3N2H2</accession>
<dbReference type="Gene3D" id="2.130.10.10">
    <property type="entry name" value="YVTN repeat-like/Quinoprotein amine dehydrogenase"/>
    <property type="match status" value="1"/>
</dbReference>
<evidence type="ECO:0000256" key="4">
    <source>
        <dbReference type="ARBA" id="ARBA00022840"/>
    </source>
</evidence>
<dbReference type="Gene3D" id="3.30.200.20">
    <property type="entry name" value="Phosphorylase Kinase, domain 1"/>
    <property type="match status" value="1"/>
</dbReference>
<dbReference type="InterPro" id="IPR008271">
    <property type="entry name" value="Ser/Thr_kinase_AS"/>
</dbReference>
<reference evidence="8 9" key="1">
    <citation type="submission" date="2020-08" db="EMBL/GenBank/DDBJ databases">
        <title>Sequencing the genomes of 1000 actinobacteria strains.</title>
        <authorList>
            <person name="Klenk H.-P."/>
        </authorList>
    </citation>
    <scope>NUCLEOTIDE SEQUENCE [LARGE SCALE GENOMIC DNA]</scope>
    <source>
        <strain evidence="8 9">DSM 45823</strain>
    </source>
</reference>
<evidence type="ECO:0000256" key="3">
    <source>
        <dbReference type="ARBA" id="ARBA00022777"/>
    </source>
</evidence>
<dbReference type="SUPFAM" id="SSF50998">
    <property type="entry name" value="Quinoprotein alcohol dehydrogenase-like"/>
    <property type="match status" value="2"/>
</dbReference>
<dbReference type="SUPFAM" id="SSF56112">
    <property type="entry name" value="Protein kinase-like (PK-like)"/>
    <property type="match status" value="1"/>
</dbReference>
<evidence type="ECO:0000313" key="8">
    <source>
        <dbReference type="EMBL" id="MBA9006351.1"/>
    </source>
</evidence>
<dbReference type="InterPro" id="IPR011047">
    <property type="entry name" value="Quinoprotein_ADH-like_sf"/>
</dbReference>
<evidence type="ECO:0000259" key="7">
    <source>
        <dbReference type="PROSITE" id="PS50011"/>
    </source>
</evidence>
<dbReference type="Gene3D" id="2.40.10.480">
    <property type="match status" value="1"/>
</dbReference>
<protein>
    <submittedName>
        <fullName evidence="8">Outer membrane protein assembly factor BamB</fullName>
    </submittedName>
</protein>
<keyword evidence="1" id="KW-0808">Transferase</keyword>
<evidence type="ECO:0000256" key="1">
    <source>
        <dbReference type="ARBA" id="ARBA00022679"/>
    </source>
</evidence>
<dbReference type="EMBL" id="JACJII010000001">
    <property type="protein sequence ID" value="MBA9006351.1"/>
    <property type="molecule type" value="Genomic_DNA"/>
</dbReference>
<dbReference type="InterPro" id="IPR015943">
    <property type="entry name" value="WD40/YVTN_repeat-like_dom_sf"/>
</dbReference>
<evidence type="ECO:0000256" key="2">
    <source>
        <dbReference type="ARBA" id="ARBA00022741"/>
    </source>
</evidence>
<dbReference type="InterPro" id="IPR017441">
    <property type="entry name" value="Protein_kinase_ATP_BS"/>
</dbReference>
<dbReference type="PROSITE" id="PS00108">
    <property type="entry name" value="PROTEIN_KINASE_ST"/>
    <property type="match status" value="1"/>
</dbReference>
<sequence length="682" mass="71388">MDPLEPGDPRRLGPHRLLGRLGAGGMGVVYLGRSRAGRLVAVKVIRERFAADPRYRARFRREVAAARRVTGAFTAPVLDADPDAATPWLATAYLPGLSLRDAIARYGPLPPESVRALAAGLAEALAAVHRAGVVHRDLKPANVMLTAAGPRVIDFGIARPEDAGDLTRVGATLGTPGFMAPEQIEADEPVGPAADVFTYGAVLAYAATGTEPFGTGDARARRLRVKEVRADLDAVTEPWLLELVTSCLRKDPRDRPSAEDLVRRLAVPEGPPLEGTGWLPPPIAEEIDRRAAEEDRPPAPAGGLLGRRRLIAVVGTGAVTAAVAGVPLLGRGADRDDGRPRRSSAPRASAVPPPQPVPRWRTKVSDDQPALHVADGVILAEAADEVRALDPRTGRVLWERPAPLPVAVGGNAAYLATNVNPVLTAVRAGSGKVLWSHRVPFGSFAFRQAAAGSLLCSGGTGRLRGLDAGTGGQRWTAGVNAEHGLAAAEGVVVALSETEMTGLDARDGRRKWSYRLDNAWNLRVGHGLAFACGQDAWHAVRLEDGKAAWRRPNGGTGFGCELGGGNVYLSKYDGTVIALRAATGEPVWSRRIGRGEGAGYGHANSLGLSGDRLYVGGTDRRVYALDAADGRVLWSYGADSNLTDGPVGLAGLVFVGTRDGHVLALAPPSGEAARPGGAGATP</sequence>
<feature type="binding site" evidence="5">
    <location>
        <position position="43"/>
    </location>
    <ligand>
        <name>ATP</name>
        <dbReference type="ChEBI" id="CHEBI:30616"/>
    </ligand>
</feature>
<dbReference type="PROSITE" id="PS50011">
    <property type="entry name" value="PROTEIN_KINASE_DOM"/>
    <property type="match status" value="1"/>
</dbReference>
<dbReference type="Pfam" id="PF00069">
    <property type="entry name" value="Pkinase"/>
    <property type="match status" value="1"/>
</dbReference>
<proteinExistence type="predicted"/>
<gene>
    <name evidence="8" type="ORF">HNR21_005233</name>
</gene>
<keyword evidence="4 5" id="KW-0067">ATP-binding</keyword>
<dbReference type="CDD" id="cd14014">
    <property type="entry name" value="STKc_PknB_like"/>
    <property type="match status" value="1"/>
</dbReference>
<evidence type="ECO:0000313" key="9">
    <source>
        <dbReference type="Proteomes" id="UP000539313"/>
    </source>
</evidence>
<evidence type="ECO:0000256" key="5">
    <source>
        <dbReference type="PROSITE-ProRule" id="PRU10141"/>
    </source>
</evidence>
<keyword evidence="9" id="KW-1185">Reference proteome</keyword>
<dbReference type="InterPro" id="IPR018391">
    <property type="entry name" value="PQQ_b-propeller_rpt"/>
</dbReference>
<organism evidence="8 9">
    <name type="scientific">Thermomonospora cellulosilytica</name>
    <dbReference type="NCBI Taxonomy" id="1411118"/>
    <lineage>
        <taxon>Bacteria</taxon>
        <taxon>Bacillati</taxon>
        <taxon>Actinomycetota</taxon>
        <taxon>Actinomycetes</taxon>
        <taxon>Streptosporangiales</taxon>
        <taxon>Thermomonosporaceae</taxon>
        <taxon>Thermomonospora</taxon>
    </lineage>
</organism>
<dbReference type="AlphaFoldDB" id="A0A7W3N2H2"/>
<dbReference type="Gene3D" id="1.10.510.10">
    <property type="entry name" value="Transferase(Phosphotransferase) domain 1"/>
    <property type="match status" value="1"/>
</dbReference>
<dbReference type="Proteomes" id="UP000539313">
    <property type="component" value="Unassembled WGS sequence"/>
</dbReference>
<keyword evidence="2 5" id="KW-0547">Nucleotide-binding</keyword>
<dbReference type="GO" id="GO:0004674">
    <property type="term" value="F:protein serine/threonine kinase activity"/>
    <property type="evidence" value="ECO:0007669"/>
    <property type="project" value="TreeGrafter"/>
</dbReference>
<dbReference type="GO" id="GO:0005524">
    <property type="term" value="F:ATP binding"/>
    <property type="evidence" value="ECO:0007669"/>
    <property type="project" value="UniProtKB-UniRule"/>
</dbReference>
<dbReference type="PANTHER" id="PTHR43289:SF34">
    <property type="entry name" value="SERINE_THREONINE-PROTEIN KINASE YBDM-RELATED"/>
    <property type="match status" value="1"/>
</dbReference>
<dbReference type="PANTHER" id="PTHR43289">
    <property type="entry name" value="MITOGEN-ACTIVATED PROTEIN KINASE KINASE KINASE 20-RELATED"/>
    <property type="match status" value="1"/>
</dbReference>
<dbReference type="SMART" id="SM00564">
    <property type="entry name" value="PQQ"/>
    <property type="match status" value="8"/>
</dbReference>
<feature type="domain" description="Protein kinase" evidence="7">
    <location>
        <begin position="15"/>
        <end position="267"/>
    </location>
</feature>
<evidence type="ECO:0000256" key="6">
    <source>
        <dbReference type="SAM" id="MobiDB-lite"/>
    </source>
</evidence>
<feature type="region of interest" description="Disordered" evidence="6">
    <location>
        <begin position="329"/>
        <end position="365"/>
    </location>
</feature>
<dbReference type="SMART" id="SM00220">
    <property type="entry name" value="S_TKc"/>
    <property type="match status" value="1"/>
</dbReference>
<comment type="caution">
    <text evidence="8">The sequence shown here is derived from an EMBL/GenBank/DDBJ whole genome shotgun (WGS) entry which is preliminary data.</text>
</comment>
<dbReference type="InterPro" id="IPR002372">
    <property type="entry name" value="PQQ_rpt_dom"/>
</dbReference>
<dbReference type="PROSITE" id="PS00107">
    <property type="entry name" value="PROTEIN_KINASE_ATP"/>
    <property type="match status" value="1"/>
</dbReference>
<dbReference type="RefSeq" id="WP_182707296.1">
    <property type="nucleotide sequence ID" value="NZ_JACJII010000001.1"/>
</dbReference>
<name>A0A7W3N2H2_9ACTN</name>
<dbReference type="InterPro" id="IPR011009">
    <property type="entry name" value="Kinase-like_dom_sf"/>
</dbReference>
<dbReference type="Pfam" id="PF13360">
    <property type="entry name" value="PQQ_2"/>
    <property type="match status" value="2"/>
</dbReference>
<dbReference type="InterPro" id="IPR000719">
    <property type="entry name" value="Prot_kinase_dom"/>
</dbReference>